<proteinExistence type="predicted"/>
<sequence length="222" mass="24350">MKLRHMPGMRVAVARPRLFISILCGVALWFVLPPAWIPQPVTRGLIGWNVAALLYLILAISMMARSTTHHMRARACAQDEGEYVVLAIVACASLATLCAIAIELSTAKDLQGWMKLGHIGLAGLTVLTTWLISQTMFALHYAHDFYLGKGEQYKGMEFPGTDAPDYFDFLYAACIIGTSGQTADVSFNTRTMRRVGLIHSVLAFFFNTILLALTINIAAGLL</sequence>
<keyword evidence="1" id="KW-0472">Membrane</keyword>
<feature type="transmembrane region" description="Helical" evidence="1">
    <location>
        <begin position="197"/>
        <end position="219"/>
    </location>
</feature>
<evidence type="ECO:0000313" key="2">
    <source>
        <dbReference type="EMBL" id="QBB70843.1"/>
    </source>
</evidence>
<organism evidence="2 3">
    <name type="scientific">Pseudolysobacter antarcticus</name>
    <dbReference type="NCBI Taxonomy" id="2511995"/>
    <lineage>
        <taxon>Bacteria</taxon>
        <taxon>Pseudomonadati</taxon>
        <taxon>Pseudomonadota</taxon>
        <taxon>Gammaproteobacteria</taxon>
        <taxon>Lysobacterales</taxon>
        <taxon>Rhodanobacteraceae</taxon>
        <taxon>Pseudolysobacter</taxon>
    </lineage>
</organism>
<dbReference type="Proteomes" id="UP000291562">
    <property type="component" value="Chromosome"/>
</dbReference>
<feature type="transmembrane region" description="Helical" evidence="1">
    <location>
        <begin position="44"/>
        <end position="62"/>
    </location>
</feature>
<keyword evidence="3" id="KW-1185">Reference proteome</keyword>
<feature type="transmembrane region" description="Helical" evidence="1">
    <location>
        <begin position="12"/>
        <end position="32"/>
    </location>
</feature>
<evidence type="ECO:0000313" key="3">
    <source>
        <dbReference type="Proteomes" id="UP000291562"/>
    </source>
</evidence>
<evidence type="ECO:0000256" key="1">
    <source>
        <dbReference type="SAM" id="Phobius"/>
    </source>
</evidence>
<protein>
    <submittedName>
        <fullName evidence="2">DUF1345 domain-containing protein</fullName>
    </submittedName>
</protein>
<keyword evidence="1" id="KW-0812">Transmembrane</keyword>
<accession>A0A411HK10</accession>
<feature type="transmembrane region" description="Helical" evidence="1">
    <location>
        <begin position="116"/>
        <end position="139"/>
    </location>
</feature>
<dbReference type="KEGG" id="xbc:ELE36_11020"/>
<dbReference type="RefSeq" id="WP_129833267.1">
    <property type="nucleotide sequence ID" value="NZ_CP035704.1"/>
</dbReference>
<dbReference type="Pfam" id="PF07077">
    <property type="entry name" value="DUF1345"/>
    <property type="match status" value="1"/>
</dbReference>
<dbReference type="OrthoDB" id="64737at2"/>
<gene>
    <name evidence="2" type="ORF">ELE36_11020</name>
</gene>
<keyword evidence="1" id="KW-1133">Transmembrane helix</keyword>
<name>A0A411HK10_9GAMM</name>
<dbReference type="AlphaFoldDB" id="A0A411HK10"/>
<feature type="transmembrane region" description="Helical" evidence="1">
    <location>
        <begin position="83"/>
        <end position="104"/>
    </location>
</feature>
<reference evidence="2 3" key="1">
    <citation type="submission" date="2019-01" db="EMBL/GenBank/DDBJ databases">
        <title>Pseudolysobacter antarctica gen. nov., sp. nov., isolated from Fildes Peninsula, Antarctica.</title>
        <authorList>
            <person name="Wei Z."/>
            <person name="Peng F."/>
        </authorList>
    </citation>
    <scope>NUCLEOTIDE SEQUENCE [LARGE SCALE GENOMIC DNA]</scope>
    <source>
        <strain evidence="2 3">AQ6-296</strain>
    </source>
</reference>
<dbReference type="EMBL" id="CP035704">
    <property type="protein sequence ID" value="QBB70843.1"/>
    <property type="molecule type" value="Genomic_DNA"/>
</dbReference>
<dbReference type="InterPro" id="IPR009781">
    <property type="entry name" value="DUF1345"/>
</dbReference>